<name>A0A3Q0KYQ1_VIBVU</name>
<dbReference type="InterPro" id="IPR029035">
    <property type="entry name" value="DHS-like_NAD/FAD-binding_dom"/>
</dbReference>
<reference evidence="2" key="1">
    <citation type="submission" date="2002-12" db="EMBL/GenBank/DDBJ databases">
        <title>Complete genome sequence of Vibrio vulnificus CMCP6.</title>
        <authorList>
            <person name="Rhee J.H."/>
            <person name="Kim S.Y."/>
            <person name="Chung S.S."/>
            <person name="Kim J.J."/>
            <person name="Moon Y.H."/>
            <person name="Jeong H."/>
            <person name="Choy H.E."/>
        </authorList>
    </citation>
    <scope>NUCLEOTIDE SEQUENCE [LARGE SCALE GENOMIC DNA]</scope>
    <source>
        <strain evidence="2">CMCP6</strain>
    </source>
</reference>
<accession>A0A3Q0KYQ1</accession>
<reference evidence="1 2" key="3">
    <citation type="journal article" date="2011" name="Mol. Syst. Biol.">
        <title>Integrative genome-scale metabolic analysis of Vibrio vulnificus for drug targeting and discovery.</title>
        <authorList>
            <person name="Kim H.U."/>
            <person name="Kim S.Y."/>
            <person name="Jeong H."/>
            <person name="Kim T.Y."/>
            <person name="Kim J.J."/>
            <person name="Choy H.E."/>
            <person name="Yi K.Y."/>
            <person name="Rhee J.H."/>
            <person name="Lee S.Y."/>
        </authorList>
    </citation>
    <scope>NUCLEOTIDE SEQUENCE [LARGE SCALE GENOMIC DNA]</scope>
    <source>
        <strain evidence="1 2">CMCP6</strain>
    </source>
</reference>
<dbReference type="Pfam" id="PF13289">
    <property type="entry name" value="SIR2_2"/>
    <property type="match status" value="1"/>
</dbReference>
<gene>
    <name evidence="1" type="ordered locus">VV2_0658</name>
</gene>
<dbReference type="KEGG" id="vvu:VV2_0658"/>
<dbReference type="AlphaFoldDB" id="A0A3Q0KYQ1"/>
<dbReference type="SUPFAM" id="SSF52467">
    <property type="entry name" value="DHS-like NAD/FAD-binding domain"/>
    <property type="match status" value="1"/>
</dbReference>
<dbReference type="EMBL" id="AE016796">
    <property type="protein sequence ID" value="AAO07600.1"/>
    <property type="molecule type" value="Genomic_DNA"/>
</dbReference>
<dbReference type="CDD" id="cd01406">
    <property type="entry name" value="SIR2-like"/>
    <property type="match status" value="1"/>
</dbReference>
<reference evidence="1 2" key="2">
    <citation type="journal article" date="2003" name="Infect. Immun.">
        <title>Characterization and pathogenic significance of Vibrio vulnificus antigens preferentially expressed in septicemic patients.</title>
        <authorList>
            <person name="Kim Y.R."/>
            <person name="Lee S.E."/>
            <person name="Kim C.M."/>
            <person name="Kim S.Y."/>
            <person name="Shin E.K."/>
            <person name="Shin D.H."/>
            <person name="Chung S.S."/>
            <person name="Choy H.E."/>
            <person name="Progulske-Fox A."/>
            <person name="Hillman J.D."/>
            <person name="Handfield M."/>
            <person name="Rhee J.H."/>
        </authorList>
    </citation>
    <scope>NUCLEOTIDE SEQUENCE [LARGE SCALE GENOMIC DNA]</scope>
    <source>
        <strain evidence="1 2">CMCP6</strain>
    </source>
</reference>
<proteinExistence type="predicted"/>
<evidence type="ECO:0000313" key="2">
    <source>
        <dbReference type="Proteomes" id="UP000002275"/>
    </source>
</evidence>
<protein>
    <submittedName>
        <fullName evidence="1">Uncharacterized protein</fullName>
    </submittedName>
</protein>
<evidence type="ECO:0000313" key="1">
    <source>
        <dbReference type="EMBL" id="AAO07600.1"/>
    </source>
</evidence>
<dbReference type="Proteomes" id="UP000002275">
    <property type="component" value="Chromosome II"/>
</dbReference>
<sequence length="1270" mass="144598">MMRFLENGPSIPDELLLARDQGRVVFFCGAGVSRAKAGFADFFGLASSVTSELGVETSSPALKLIEAAKEITASTGVEGVVSADRIFGLLEREFLTRDIYKSVAKALTPEGEVDLSAHQTMLKLATTNDGIVRLVTTNFDRLFDLCKPDINTFMPPRLPDLNHPIDFNGTVYLHGKVNEDGTGAASNGFVLSSSEFGDAYLANGWATSFVKGILEKYVVVFVGYSADDPPIQYLLEALNKSSSHLNDIYAFQSGDESYASSKWHHKGVKAIAYDDTNGHIALWNTLESWAERASDPDAWYQGIITKAGMGPHLLLPFERGQIAHIVSTTEGAKKFANSEILAPATWLHVFDPELRYETPRKNLSGAENLTEMVDPFHFYSLDSDHTPQHVDPNDFYNKREVPTGAWDAFEFNSQDIKGTQDQRSIRFRGDDSSSPQFSTLPQRLNALTYWLSRVAEQPEVIWWVTKQQCLHPWVQFVLKSECERRSKDMDSTLNEAWSYVLDGFEQTDKGGHRDWFTLERAIKNNGWCPRKLRQFEKVTKPFIKVSPPFRTPNEINWEQISLKDLIHLDVHYSELPRRLEIPDEWIIRTVEVLRRNLELAVELEKEIGGYGLSLSCSLTPEKKTEDSYSRTYGLSAWVLLFVSYLEKLVLIDLDAARKELSRWPCDDSTIFARLKIWALGKTNLVPNESIITTLNQLSDEAFWDSYHARDLLLAFVARWKELDQCRRSTIENRILQGPKLWKTKDESRFKEQKARNILDRVTWLKQNGCELTIATDKLVDRLRDDAPEWKPEHAKDAACSFEVRGGIVTKNTDYSLLADEPIDSILERAYELSGRQADFLIDEDPFLGLSQEKPIRAFSALTCSAKKGNIVDWAWDTFLYAEARKNDKPRFMVLIAERLSGFTSNDLAKILRSVSSWFEQSTSVLAGNYYATYYKLAFKLVDAMSIQPANGESSIIRGSKAPDWAMESINSPTGNLTSAILKSQYGRTFESGECFTGDLLLLLNQLLALPNDLHRYAMVILSRSLSWCFWVDPDWTQRNLLSTLNSSSREDRQAFWAGVLWGEVRGKELFTILKPSILELAYSGEVETRGHQDAIVGLIFSAWKIKDEDKRWVSDLELKEVLIKASDGFRCGILWQARHGESEDKEHWLLAFRELISNVWPKQLAAKSPAVSERLCDIAFWSEEHFPEIVNLITPFLTKFERANHIYLNDDNVLKKYPNDLLLLLNIVLPDDVNKWPYGIGDYLEQMIEANSELGDDERFIELKRKWDAR</sequence>
<organism evidence="1 2">
    <name type="scientific">Vibrio vulnificus (strain CMCP6)</name>
    <dbReference type="NCBI Taxonomy" id="216895"/>
    <lineage>
        <taxon>Bacteria</taxon>
        <taxon>Pseudomonadati</taxon>
        <taxon>Pseudomonadota</taxon>
        <taxon>Gammaproteobacteria</taxon>
        <taxon>Vibrionales</taxon>
        <taxon>Vibrionaceae</taxon>
        <taxon>Vibrio</taxon>
    </lineage>
</organism>